<feature type="compositionally biased region" description="Gly residues" evidence="1">
    <location>
        <begin position="236"/>
        <end position="245"/>
    </location>
</feature>
<organism evidence="2 3">
    <name type="scientific">Striga asiatica</name>
    <name type="common">Asiatic witchweed</name>
    <name type="synonym">Buchnera asiatica</name>
    <dbReference type="NCBI Taxonomy" id="4170"/>
    <lineage>
        <taxon>Eukaryota</taxon>
        <taxon>Viridiplantae</taxon>
        <taxon>Streptophyta</taxon>
        <taxon>Embryophyta</taxon>
        <taxon>Tracheophyta</taxon>
        <taxon>Spermatophyta</taxon>
        <taxon>Magnoliopsida</taxon>
        <taxon>eudicotyledons</taxon>
        <taxon>Gunneridae</taxon>
        <taxon>Pentapetalae</taxon>
        <taxon>asterids</taxon>
        <taxon>lamiids</taxon>
        <taxon>Lamiales</taxon>
        <taxon>Orobanchaceae</taxon>
        <taxon>Buchnereae</taxon>
        <taxon>Striga</taxon>
    </lineage>
</organism>
<gene>
    <name evidence="2" type="ORF">STAS_19057</name>
</gene>
<dbReference type="EMBL" id="BKCP01006294">
    <property type="protein sequence ID" value="GER42270.1"/>
    <property type="molecule type" value="Genomic_DNA"/>
</dbReference>
<protein>
    <submittedName>
        <fullName evidence="2">SAUR-like auxin-responsive protein family</fullName>
    </submittedName>
</protein>
<sequence>MAAIKLDLPVPGGPNSRYPLFQAFPTLLYSSFLFRNRSMSSITVPLTSSSIARVWKFAGWSRLTDCHGLRPIPCIRSFASVWSLIVFFSSFTALDFSTTCGRYSSRIRSRRLLWKVPDLVPRALVRVWARARPRRGHHPPPDLCPAERVGELNVPTDGDVDLPLLVGEDGTEGAGGGSRDRARVDLGGEEQLVAGQAVGYLRRERVERVAELGEEEAAELAGDEVAGEGADEDGGGRQGGGGGEGLLGGGELDFWGGKLCEVRKWEKDREFIGVRERERWWREDGVLRETMKDESEGWFATGEKNLGKHYIPTELFKQHKISIRICMQQMSDDGDDRNRLEAEIAEEEQRQKD</sequence>
<evidence type="ECO:0000256" key="1">
    <source>
        <dbReference type="SAM" id="MobiDB-lite"/>
    </source>
</evidence>
<feature type="region of interest" description="Disordered" evidence="1">
    <location>
        <begin position="160"/>
        <end position="186"/>
    </location>
</feature>
<feature type="compositionally biased region" description="Basic and acidic residues" evidence="1">
    <location>
        <begin position="336"/>
        <end position="353"/>
    </location>
</feature>
<proteinExistence type="predicted"/>
<dbReference type="AlphaFoldDB" id="A0A5A7QAR1"/>
<dbReference type="Proteomes" id="UP000325081">
    <property type="component" value="Unassembled WGS sequence"/>
</dbReference>
<evidence type="ECO:0000313" key="3">
    <source>
        <dbReference type="Proteomes" id="UP000325081"/>
    </source>
</evidence>
<accession>A0A5A7QAR1</accession>
<feature type="region of interest" description="Disordered" evidence="1">
    <location>
        <begin position="332"/>
        <end position="353"/>
    </location>
</feature>
<feature type="compositionally biased region" description="Acidic residues" evidence="1">
    <location>
        <begin position="214"/>
        <end position="233"/>
    </location>
</feature>
<feature type="region of interest" description="Disordered" evidence="1">
    <location>
        <begin position="214"/>
        <end position="245"/>
    </location>
</feature>
<reference evidence="3" key="1">
    <citation type="journal article" date="2019" name="Curr. Biol.">
        <title>Genome Sequence of Striga asiatica Provides Insight into the Evolution of Plant Parasitism.</title>
        <authorList>
            <person name="Yoshida S."/>
            <person name="Kim S."/>
            <person name="Wafula E.K."/>
            <person name="Tanskanen J."/>
            <person name="Kim Y.M."/>
            <person name="Honaas L."/>
            <person name="Yang Z."/>
            <person name="Spallek T."/>
            <person name="Conn C.E."/>
            <person name="Ichihashi Y."/>
            <person name="Cheong K."/>
            <person name="Cui S."/>
            <person name="Der J.P."/>
            <person name="Gundlach H."/>
            <person name="Jiao Y."/>
            <person name="Hori C."/>
            <person name="Ishida J.K."/>
            <person name="Kasahara H."/>
            <person name="Kiba T."/>
            <person name="Kim M.S."/>
            <person name="Koo N."/>
            <person name="Laohavisit A."/>
            <person name="Lee Y.H."/>
            <person name="Lumba S."/>
            <person name="McCourt P."/>
            <person name="Mortimer J.C."/>
            <person name="Mutuku J.M."/>
            <person name="Nomura T."/>
            <person name="Sasaki-Sekimoto Y."/>
            <person name="Seto Y."/>
            <person name="Wang Y."/>
            <person name="Wakatake T."/>
            <person name="Sakakibara H."/>
            <person name="Demura T."/>
            <person name="Yamaguchi S."/>
            <person name="Yoneyama K."/>
            <person name="Manabe R.I."/>
            <person name="Nelson D.C."/>
            <person name="Schulman A.H."/>
            <person name="Timko M.P."/>
            <person name="dePamphilis C.W."/>
            <person name="Choi D."/>
            <person name="Shirasu K."/>
        </authorList>
    </citation>
    <scope>NUCLEOTIDE SEQUENCE [LARGE SCALE GENOMIC DNA]</scope>
    <source>
        <strain evidence="3">cv. UVA1</strain>
    </source>
</reference>
<evidence type="ECO:0000313" key="2">
    <source>
        <dbReference type="EMBL" id="GER42270.1"/>
    </source>
</evidence>
<keyword evidence="3" id="KW-1185">Reference proteome</keyword>
<comment type="caution">
    <text evidence="2">The sequence shown here is derived from an EMBL/GenBank/DDBJ whole genome shotgun (WGS) entry which is preliminary data.</text>
</comment>
<name>A0A5A7QAR1_STRAF</name>